<dbReference type="GO" id="GO:0006415">
    <property type="term" value="P:translational termination"/>
    <property type="evidence" value="ECO:0000318"/>
    <property type="project" value="GO_Central"/>
</dbReference>
<dbReference type="GO" id="GO:0003676">
    <property type="term" value="F:nucleic acid binding"/>
    <property type="evidence" value="ECO:0007669"/>
    <property type="project" value="InterPro"/>
</dbReference>
<organism evidence="8 9">
    <name type="scientific">Strongylocentrotus purpuratus</name>
    <name type="common">Purple sea urchin</name>
    <dbReference type="NCBI Taxonomy" id="7668"/>
    <lineage>
        <taxon>Eukaryota</taxon>
        <taxon>Metazoa</taxon>
        <taxon>Echinodermata</taxon>
        <taxon>Eleutherozoa</taxon>
        <taxon>Echinozoa</taxon>
        <taxon>Echinoidea</taxon>
        <taxon>Euechinoidea</taxon>
        <taxon>Echinacea</taxon>
        <taxon>Camarodonta</taxon>
        <taxon>Echinidea</taxon>
        <taxon>Strongylocentrotidae</taxon>
        <taxon>Strongylocentrotus</taxon>
    </lineage>
</organism>
<name>A0A7M7MYW1_STRPU</name>
<dbReference type="Gene3D" id="1.10.8.10">
    <property type="entry name" value="DNA helicase RuvA subunit, C-terminal domain"/>
    <property type="match status" value="1"/>
</dbReference>
<evidence type="ECO:0000256" key="3">
    <source>
        <dbReference type="ARBA" id="ARBA00022679"/>
    </source>
</evidence>
<dbReference type="OrthoDB" id="269872at2759"/>
<dbReference type="Pfam" id="PF17827">
    <property type="entry name" value="PrmC_N"/>
    <property type="match status" value="1"/>
</dbReference>
<evidence type="ECO:0000259" key="7">
    <source>
        <dbReference type="Pfam" id="PF17827"/>
    </source>
</evidence>
<keyword evidence="9" id="KW-1185">Reference proteome</keyword>
<evidence type="ECO:0000259" key="6">
    <source>
        <dbReference type="Pfam" id="PF05175"/>
    </source>
</evidence>
<dbReference type="GeneID" id="587048"/>
<evidence type="ECO:0000313" key="8">
    <source>
        <dbReference type="EnsemblMetazoa" id="XP_030828648"/>
    </source>
</evidence>
<dbReference type="AlphaFoldDB" id="A0A7M7MYW1"/>
<dbReference type="EC" id="2.1.1.297" evidence="1"/>
<keyword evidence="4" id="KW-0949">S-adenosyl-L-methionine</keyword>
<dbReference type="EnsemblMetazoa" id="XM_030972788">
    <property type="protein sequence ID" value="XP_030828648"/>
    <property type="gene ID" value="LOC587048"/>
</dbReference>
<dbReference type="InParanoid" id="A0A7M7MYW1"/>
<evidence type="ECO:0000256" key="5">
    <source>
        <dbReference type="ARBA" id="ARBA00048391"/>
    </source>
</evidence>
<feature type="domain" description="Methyltransferase small" evidence="6">
    <location>
        <begin position="224"/>
        <end position="323"/>
    </location>
</feature>
<evidence type="ECO:0000256" key="1">
    <source>
        <dbReference type="ARBA" id="ARBA00012771"/>
    </source>
</evidence>
<dbReference type="PANTHER" id="PTHR18895">
    <property type="entry name" value="HEMK METHYLTRANSFERASE"/>
    <property type="match status" value="1"/>
</dbReference>
<dbReference type="SUPFAM" id="SSF53335">
    <property type="entry name" value="S-adenosyl-L-methionine-dependent methyltransferases"/>
    <property type="match status" value="1"/>
</dbReference>
<proteinExistence type="predicted"/>
<dbReference type="CDD" id="cd02440">
    <property type="entry name" value="AdoMet_MTases"/>
    <property type="match status" value="1"/>
</dbReference>
<dbReference type="InterPro" id="IPR019874">
    <property type="entry name" value="RF_methyltr_PrmC"/>
</dbReference>
<reference evidence="9" key="1">
    <citation type="submission" date="2015-02" db="EMBL/GenBank/DDBJ databases">
        <title>Genome sequencing for Strongylocentrotus purpuratus.</title>
        <authorList>
            <person name="Murali S."/>
            <person name="Liu Y."/>
            <person name="Vee V."/>
            <person name="English A."/>
            <person name="Wang M."/>
            <person name="Skinner E."/>
            <person name="Han Y."/>
            <person name="Muzny D.M."/>
            <person name="Worley K.C."/>
            <person name="Gibbs R.A."/>
        </authorList>
    </citation>
    <scope>NUCLEOTIDE SEQUENCE</scope>
</reference>
<dbReference type="PANTHER" id="PTHR18895:SF74">
    <property type="entry name" value="MTRF1L RELEASE FACTOR GLUTAMINE METHYLTRANSFERASE"/>
    <property type="match status" value="1"/>
</dbReference>
<keyword evidence="3" id="KW-0808">Transferase</keyword>
<protein>
    <recommendedName>
        <fullName evidence="1">peptide chain release factor N(5)-glutamine methyltransferase</fullName>
        <ecNumber evidence="1">2.1.1.297</ecNumber>
    </recommendedName>
</protein>
<dbReference type="InterPro" id="IPR007848">
    <property type="entry name" value="Small_mtfrase_dom"/>
</dbReference>
<dbReference type="Proteomes" id="UP000007110">
    <property type="component" value="Unassembled WGS sequence"/>
</dbReference>
<dbReference type="GO" id="GO:0102559">
    <property type="term" value="F:peptide chain release factor N(5)-glutamine methyltransferase activity"/>
    <property type="evidence" value="ECO:0007669"/>
    <property type="project" value="UniProtKB-EC"/>
</dbReference>
<feature type="domain" description="Release factor glutamine methyltransferase N-terminal" evidence="7">
    <location>
        <begin position="131"/>
        <end position="197"/>
    </location>
</feature>
<dbReference type="PROSITE" id="PS00092">
    <property type="entry name" value="N6_MTASE"/>
    <property type="match status" value="1"/>
</dbReference>
<dbReference type="InterPro" id="IPR029063">
    <property type="entry name" value="SAM-dependent_MTases_sf"/>
</dbReference>
<dbReference type="NCBIfam" id="TIGR00536">
    <property type="entry name" value="hemK_fam"/>
    <property type="match status" value="1"/>
</dbReference>
<dbReference type="GO" id="GO:0032259">
    <property type="term" value="P:methylation"/>
    <property type="evidence" value="ECO:0007669"/>
    <property type="project" value="UniProtKB-KW"/>
</dbReference>
<evidence type="ECO:0000256" key="4">
    <source>
        <dbReference type="ARBA" id="ARBA00022691"/>
    </source>
</evidence>
<dbReference type="Gene3D" id="3.40.50.150">
    <property type="entry name" value="Vaccinia Virus protein VP39"/>
    <property type="match status" value="1"/>
</dbReference>
<evidence type="ECO:0000256" key="2">
    <source>
        <dbReference type="ARBA" id="ARBA00022603"/>
    </source>
</evidence>
<dbReference type="InterPro" id="IPR002052">
    <property type="entry name" value="DNA_methylase_N6_adenine_CS"/>
</dbReference>
<accession>A0A7M7MYW1</accession>
<dbReference type="InterPro" id="IPR050320">
    <property type="entry name" value="N5-glutamine_MTase"/>
</dbReference>
<dbReference type="KEGG" id="spu:587048"/>
<reference evidence="8" key="2">
    <citation type="submission" date="2021-01" db="UniProtKB">
        <authorList>
            <consortium name="EnsemblMetazoa"/>
        </authorList>
    </citation>
    <scope>IDENTIFICATION</scope>
</reference>
<sequence>MNRSRYLASALSLRCNSRHFASSRGKMDFREKMLWSKLKSTFRDSPPAPSPASSAAAPKHFLNLNIIGTTRYPKLYSTSCSSLRCSHQRLCPYLVPRRPQQFHQDQRRTCHSWTSSFSERETVSGAVTKLMEKFEKEDIPESDVSAEYIVAHVLGVRQLSEFARIDQSRILSTEERSRVMELASQKLARVPMQYILGEWDFRDLTLKMKAPVFIPRPETEMLVDLLVSYYEEDDELDILEVGCGSGAIGLSLLHEFQKAHVTALDASRDAVMLTQENASRLGVSNRLSVHHTTLTDESPLRIHSKYGTRYDVIVSNPPYLFTRDMDDLGPEILRNEDPMALDAGAEGMDVIKAIVKHARFLLKPRGFIWLETDTRHHQMIQEWLVEHPAFSVQFNDSFLDFTDRTRFCQLQYAP</sequence>
<evidence type="ECO:0000313" key="9">
    <source>
        <dbReference type="Proteomes" id="UP000007110"/>
    </source>
</evidence>
<dbReference type="GO" id="GO:0036009">
    <property type="term" value="F:protein-glutamine N-methyltransferase activity"/>
    <property type="evidence" value="ECO:0000318"/>
    <property type="project" value="GO_Central"/>
</dbReference>
<dbReference type="InterPro" id="IPR040758">
    <property type="entry name" value="PrmC_N"/>
</dbReference>
<dbReference type="RefSeq" id="XP_030828648.1">
    <property type="nucleotide sequence ID" value="XM_030972788.1"/>
</dbReference>
<dbReference type="OMA" id="IWLETDT"/>
<dbReference type="NCBIfam" id="TIGR03534">
    <property type="entry name" value="RF_mod_PrmC"/>
    <property type="match status" value="1"/>
</dbReference>
<dbReference type="Pfam" id="PF05175">
    <property type="entry name" value="MTS"/>
    <property type="match status" value="1"/>
</dbReference>
<dbReference type="CTD" id="51409"/>
<keyword evidence="2" id="KW-0489">Methyltransferase</keyword>
<dbReference type="InterPro" id="IPR004556">
    <property type="entry name" value="HemK-like"/>
</dbReference>
<dbReference type="PRINTS" id="PR00507">
    <property type="entry name" value="N12N6MTFRASE"/>
</dbReference>
<comment type="catalytic activity">
    <reaction evidence="5">
        <text>L-glutaminyl-[peptide chain release factor] + S-adenosyl-L-methionine = N(5)-methyl-L-glutaminyl-[peptide chain release factor] + S-adenosyl-L-homocysteine + H(+)</text>
        <dbReference type="Rhea" id="RHEA:42896"/>
        <dbReference type="Rhea" id="RHEA-COMP:10271"/>
        <dbReference type="Rhea" id="RHEA-COMP:10272"/>
        <dbReference type="ChEBI" id="CHEBI:15378"/>
        <dbReference type="ChEBI" id="CHEBI:30011"/>
        <dbReference type="ChEBI" id="CHEBI:57856"/>
        <dbReference type="ChEBI" id="CHEBI:59789"/>
        <dbReference type="ChEBI" id="CHEBI:61891"/>
        <dbReference type="EC" id="2.1.1.297"/>
    </reaction>
</comment>